<keyword evidence="6" id="KW-1185">Reference proteome</keyword>
<protein>
    <submittedName>
        <fullName evidence="7">Uncharacterized protein LOC103489118 isoform X1</fullName>
    </submittedName>
</protein>
<dbReference type="GeneID" id="103489118"/>
<keyword evidence="3" id="KW-0862">Zinc</keyword>
<keyword evidence="2" id="KW-0863">Zinc-finger</keyword>
<dbReference type="SUPFAM" id="SSF57850">
    <property type="entry name" value="RING/U-box"/>
    <property type="match status" value="1"/>
</dbReference>
<dbReference type="InterPro" id="IPR022143">
    <property type="entry name" value="DUF3675"/>
</dbReference>
<evidence type="ECO:0000313" key="7">
    <source>
        <dbReference type="RefSeq" id="XP_050947106.1"/>
    </source>
</evidence>
<dbReference type="SMART" id="SM00744">
    <property type="entry name" value="RINGv"/>
    <property type="match status" value="1"/>
</dbReference>
<evidence type="ECO:0000256" key="1">
    <source>
        <dbReference type="ARBA" id="ARBA00022723"/>
    </source>
</evidence>
<dbReference type="InterPro" id="IPR011016">
    <property type="entry name" value="Znf_RING-CH"/>
</dbReference>
<feature type="domain" description="RING-CH-type" evidence="5">
    <location>
        <begin position="68"/>
        <end position="128"/>
    </location>
</feature>
<name>A0ABM3LAQ6_CUCME</name>
<dbReference type="InterPro" id="IPR033275">
    <property type="entry name" value="MARCH-like"/>
</dbReference>
<dbReference type="PROSITE" id="PS51292">
    <property type="entry name" value="ZF_RING_CH"/>
    <property type="match status" value="1"/>
</dbReference>
<dbReference type="PANTHER" id="PTHR23012">
    <property type="entry name" value="RING/FYVE/PHD ZINC FINGER DOMAIN-CONTAINING"/>
    <property type="match status" value="1"/>
</dbReference>
<dbReference type="Pfam" id="PF12428">
    <property type="entry name" value="DUF3675"/>
    <property type="match status" value="1"/>
</dbReference>
<evidence type="ECO:0000256" key="4">
    <source>
        <dbReference type="SAM" id="MobiDB-lite"/>
    </source>
</evidence>
<feature type="compositionally biased region" description="Polar residues" evidence="4">
    <location>
        <begin position="42"/>
        <end position="52"/>
    </location>
</feature>
<proteinExistence type="predicted"/>
<dbReference type="CDD" id="cd16495">
    <property type="entry name" value="RING_CH-C4HC3_MARCH"/>
    <property type="match status" value="1"/>
</dbReference>
<dbReference type="Pfam" id="PF12906">
    <property type="entry name" value="RINGv"/>
    <property type="match status" value="1"/>
</dbReference>
<sequence>MSDHLVLYVDRLVRPPPVDSVPNPAEAVPLLPVGGDLESDSVGLSSSTSASNVEERGEENEGLDGEDDSLIQTAECRICQDEDVIRKLETPCACSGSLKYAHRKCIQLWCNEKGDIICEICHQPYQPGYTAPPPPPRIEETSIDIGGGWTITGTPLNLHDPRLLAIAEAEHNLLEAEYDDYAASDASGAAFCRAAALILMILLFLRHALEVTDPDGDDYLSAFFSIFDIPHLVDIFLTIPSRFSCFEQLVFSCPVTLWLVQSTSCNVDNDDRNERLQPWVQHKLLLCYNQDGTGGCNLQ</sequence>
<dbReference type="PANTHER" id="PTHR23012:SF175">
    <property type="entry name" value="RING_FYVE_PHD ZINC FINGER SUPERFAMILY PROTEIN"/>
    <property type="match status" value="1"/>
</dbReference>
<feature type="region of interest" description="Disordered" evidence="4">
    <location>
        <begin position="38"/>
        <end position="67"/>
    </location>
</feature>
<reference evidence="7" key="1">
    <citation type="submission" date="2025-08" db="UniProtKB">
        <authorList>
            <consortium name="RefSeq"/>
        </authorList>
    </citation>
    <scope>IDENTIFICATION</scope>
    <source>
        <tissue evidence="7">Stem</tissue>
    </source>
</reference>
<dbReference type="RefSeq" id="XP_050947106.1">
    <property type="nucleotide sequence ID" value="XM_051091149.1"/>
</dbReference>
<organism evidence="6 7">
    <name type="scientific">Cucumis melo</name>
    <name type="common">Muskmelon</name>
    <dbReference type="NCBI Taxonomy" id="3656"/>
    <lineage>
        <taxon>Eukaryota</taxon>
        <taxon>Viridiplantae</taxon>
        <taxon>Streptophyta</taxon>
        <taxon>Embryophyta</taxon>
        <taxon>Tracheophyta</taxon>
        <taxon>Spermatophyta</taxon>
        <taxon>Magnoliopsida</taxon>
        <taxon>eudicotyledons</taxon>
        <taxon>Gunneridae</taxon>
        <taxon>Pentapetalae</taxon>
        <taxon>rosids</taxon>
        <taxon>fabids</taxon>
        <taxon>Cucurbitales</taxon>
        <taxon>Cucurbitaceae</taxon>
        <taxon>Benincaseae</taxon>
        <taxon>Cucumis</taxon>
    </lineage>
</organism>
<dbReference type="InterPro" id="IPR013083">
    <property type="entry name" value="Znf_RING/FYVE/PHD"/>
</dbReference>
<feature type="compositionally biased region" description="Acidic residues" evidence="4">
    <location>
        <begin position="56"/>
        <end position="67"/>
    </location>
</feature>
<evidence type="ECO:0000256" key="3">
    <source>
        <dbReference type="ARBA" id="ARBA00022833"/>
    </source>
</evidence>
<evidence type="ECO:0000256" key="2">
    <source>
        <dbReference type="ARBA" id="ARBA00022771"/>
    </source>
</evidence>
<evidence type="ECO:0000313" key="6">
    <source>
        <dbReference type="Proteomes" id="UP001652600"/>
    </source>
</evidence>
<evidence type="ECO:0000259" key="5">
    <source>
        <dbReference type="PROSITE" id="PS51292"/>
    </source>
</evidence>
<gene>
    <name evidence="7" type="primary">LOC103489118</name>
</gene>
<dbReference type="Gene3D" id="3.30.40.10">
    <property type="entry name" value="Zinc/RING finger domain, C3HC4 (zinc finger)"/>
    <property type="match status" value="1"/>
</dbReference>
<dbReference type="Proteomes" id="UP001652600">
    <property type="component" value="Chromosome 10"/>
</dbReference>
<accession>A0ABM3LAQ6</accession>
<keyword evidence="1" id="KW-0479">Metal-binding</keyword>